<name>A0A0V0HM90_SOLCH</name>
<proteinExistence type="predicted"/>
<dbReference type="EMBL" id="GEDG01018661">
    <property type="protein sequence ID" value="JAP20603.1"/>
    <property type="molecule type" value="Transcribed_RNA"/>
</dbReference>
<evidence type="ECO:0000313" key="1">
    <source>
        <dbReference type="EMBL" id="JAP20603.1"/>
    </source>
</evidence>
<organism evidence="1">
    <name type="scientific">Solanum chacoense</name>
    <name type="common">Chaco potato</name>
    <dbReference type="NCBI Taxonomy" id="4108"/>
    <lineage>
        <taxon>Eukaryota</taxon>
        <taxon>Viridiplantae</taxon>
        <taxon>Streptophyta</taxon>
        <taxon>Embryophyta</taxon>
        <taxon>Tracheophyta</taxon>
        <taxon>Spermatophyta</taxon>
        <taxon>Magnoliopsida</taxon>
        <taxon>eudicotyledons</taxon>
        <taxon>Gunneridae</taxon>
        <taxon>Pentapetalae</taxon>
        <taxon>asterids</taxon>
        <taxon>lamiids</taxon>
        <taxon>Solanales</taxon>
        <taxon>Solanaceae</taxon>
        <taxon>Solanoideae</taxon>
        <taxon>Solaneae</taxon>
        <taxon>Solanum</taxon>
    </lineage>
</organism>
<sequence>MPSSTSVLETPFLLSVTCPAVSPLSTHYFANILSNWCNFLIARTFLQLFFRQFLKTWNSLIERLTAYVANYTKFLQFQTLKQSSPQLLYDIQISNIFLVFPSPPL</sequence>
<dbReference type="AlphaFoldDB" id="A0A0V0HM90"/>
<accession>A0A0V0HM90</accession>
<reference evidence="1" key="1">
    <citation type="submission" date="2015-12" db="EMBL/GenBank/DDBJ databases">
        <title>Gene expression during late stages of embryo sac development: a critical building block for successful pollen-pistil interactions.</title>
        <authorList>
            <person name="Liu Y."/>
            <person name="Joly V."/>
            <person name="Sabar M."/>
            <person name="Matton D.P."/>
        </authorList>
    </citation>
    <scope>NUCLEOTIDE SEQUENCE</scope>
</reference>
<protein>
    <submittedName>
        <fullName evidence="1">Putative ovule protein</fullName>
    </submittedName>
</protein>